<dbReference type="Proteomes" id="UP001213000">
    <property type="component" value="Unassembled WGS sequence"/>
</dbReference>
<dbReference type="EMBL" id="JANIEX010000372">
    <property type="protein sequence ID" value="KAJ3568028.1"/>
    <property type="molecule type" value="Genomic_DNA"/>
</dbReference>
<dbReference type="PANTHER" id="PTHR40465:SF1">
    <property type="entry name" value="DUF6534 DOMAIN-CONTAINING PROTEIN"/>
    <property type="match status" value="1"/>
</dbReference>
<dbReference type="InterPro" id="IPR045339">
    <property type="entry name" value="DUF6534"/>
</dbReference>
<sequence length="317" mass="34697">MGINPILSCASSSSLDLLHFVLGTNIIYTFIISDSGSTPNFTVITWSLKALVATQVLVIGIANAAVSIGIIISYEVIKTTSFPVELKGKFQWTIYLGCGAIALIDIITTVTVCVVLHKNRLIVGTHDISRRSDKMLLRLISYAFATGLITTLFAIVSLALYTARPETALYISVTFSATRLYANSMMAMLNVRRHLRSRLFDDSNTSAEVLTNGAMFQAGISFSPLATGHSVEYAEQLSDIMRFGGHLAGNPGRQDLSNAEVTENDVADYDVHQIPIVDSYLSMKSMLLVRHTTQADWLVLAQMQSKSSRASDRRFSL</sequence>
<feature type="transmembrane region" description="Helical" evidence="1">
    <location>
        <begin position="17"/>
        <end position="36"/>
    </location>
</feature>
<proteinExistence type="predicted"/>
<dbReference type="Pfam" id="PF20152">
    <property type="entry name" value="DUF6534"/>
    <property type="match status" value="1"/>
</dbReference>
<gene>
    <name evidence="3" type="ORF">NP233_g5983</name>
</gene>
<evidence type="ECO:0000313" key="4">
    <source>
        <dbReference type="Proteomes" id="UP001213000"/>
    </source>
</evidence>
<name>A0AAD5VXN8_9AGAR</name>
<feature type="transmembrane region" description="Helical" evidence="1">
    <location>
        <begin position="48"/>
        <end position="72"/>
    </location>
</feature>
<evidence type="ECO:0000259" key="2">
    <source>
        <dbReference type="Pfam" id="PF20152"/>
    </source>
</evidence>
<dbReference type="AlphaFoldDB" id="A0AAD5VXN8"/>
<feature type="transmembrane region" description="Helical" evidence="1">
    <location>
        <begin position="136"/>
        <end position="161"/>
    </location>
</feature>
<keyword evidence="1" id="KW-0472">Membrane</keyword>
<keyword evidence="1" id="KW-0812">Transmembrane</keyword>
<feature type="transmembrane region" description="Helical" evidence="1">
    <location>
        <begin position="167"/>
        <end position="189"/>
    </location>
</feature>
<comment type="caution">
    <text evidence="3">The sequence shown here is derived from an EMBL/GenBank/DDBJ whole genome shotgun (WGS) entry which is preliminary data.</text>
</comment>
<feature type="domain" description="DUF6534" evidence="2">
    <location>
        <begin position="102"/>
        <end position="194"/>
    </location>
</feature>
<evidence type="ECO:0000313" key="3">
    <source>
        <dbReference type="EMBL" id="KAJ3568028.1"/>
    </source>
</evidence>
<accession>A0AAD5VXN8</accession>
<feature type="transmembrane region" description="Helical" evidence="1">
    <location>
        <begin position="92"/>
        <end position="116"/>
    </location>
</feature>
<evidence type="ECO:0000256" key="1">
    <source>
        <dbReference type="SAM" id="Phobius"/>
    </source>
</evidence>
<keyword evidence="1" id="KW-1133">Transmembrane helix</keyword>
<organism evidence="3 4">
    <name type="scientific">Leucocoprinus birnbaumii</name>
    <dbReference type="NCBI Taxonomy" id="56174"/>
    <lineage>
        <taxon>Eukaryota</taxon>
        <taxon>Fungi</taxon>
        <taxon>Dikarya</taxon>
        <taxon>Basidiomycota</taxon>
        <taxon>Agaricomycotina</taxon>
        <taxon>Agaricomycetes</taxon>
        <taxon>Agaricomycetidae</taxon>
        <taxon>Agaricales</taxon>
        <taxon>Agaricineae</taxon>
        <taxon>Agaricaceae</taxon>
        <taxon>Leucocoprinus</taxon>
    </lineage>
</organism>
<dbReference type="PANTHER" id="PTHR40465">
    <property type="entry name" value="CHROMOSOME 1, WHOLE GENOME SHOTGUN SEQUENCE"/>
    <property type="match status" value="1"/>
</dbReference>
<keyword evidence="4" id="KW-1185">Reference proteome</keyword>
<protein>
    <recommendedName>
        <fullName evidence="2">DUF6534 domain-containing protein</fullName>
    </recommendedName>
</protein>
<reference evidence="3" key="1">
    <citation type="submission" date="2022-07" db="EMBL/GenBank/DDBJ databases">
        <title>Genome Sequence of Leucocoprinus birnbaumii.</title>
        <authorList>
            <person name="Buettner E."/>
        </authorList>
    </citation>
    <scope>NUCLEOTIDE SEQUENCE</scope>
    <source>
        <strain evidence="3">VT141</strain>
    </source>
</reference>